<accession>A0A2M7XM03</accession>
<reference evidence="2" key="1">
    <citation type="submission" date="2017-09" db="EMBL/GenBank/DDBJ databases">
        <title>Depth-based differentiation of microbial function through sediment-hosted aquifers and enrichment of novel symbionts in the deep terrestrial subsurface.</title>
        <authorList>
            <person name="Probst A.J."/>
            <person name="Ladd B."/>
            <person name="Jarett J.K."/>
            <person name="Geller-Mcgrath D.E."/>
            <person name="Sieber C.M.K."/>
            <person name="Emerson J.B."/>
            <person name="Anantharaman K."/>
            <person name="Thomas B.C."/>
            <person name="Malmstrom R."/>
            <person name="Stieglmeier M."/>
            <person name="Klingl A."/>
            <person name="Woyke T."/>
            <person name="Ryan C.M."/>
            <person name="Banfield J.F."/>
        </authorList>
    </citation>
    <scope>NUCLEOTIDE SEQUENCE [LARGE SCALE GENOMIC DNA]</scope>
</reference>
<proteinExistence type="predicted"/>
<evidence type="ECO:0000313" key="1">
    <source>
        <dbReference type="EMBL" id="PJA49868.1"/>
    </source>
</evidence>
<evidence type="ECO:0008006" key="3">
    <source>
        <dbReference type="Google" id="ProtNLM"/>
    </source>
</evidence>
<dbReference type="AlphaFoldDB" id="A0A2M7XM03"/>
<comment type="caution">
    <text evidence="1">The sequence shown here is derived from an EMBL/GenBank/DDBJ whole genome shotgun (WGS) entry which is preliminary data.</text>
</comment>
<protein>
    <recommendedName>
        <fullName evidence="3">Methyltransferase domain-containing protein</fullName>
    </recommendedName>
</protein>
<name>A0A2M7XM03_9BACT</name>
<dbReference type="InterPro" id="IPR029063">
    <property type="entry name" value="SAM-dependent_MTases_sf"/>
</dbReference>
<dbReference type="EMBL" id="PFWP01000023">
    <property type="protein sequence ID" value="PJA49868.1"/>
    <property type="molecule type" value="Genomic_DNA"/>
</dbReference>
<dbReference type="Proteomes" id="UP000230062">
    <property type="component" value="Unassembled WGS sequence"/>
</dbReference>
<sequence length="178" mass="20952">MPYSNPVFDQIVKNFIKRHKFTNYLDIGIGSGKYGKIIKNIFPKAKVFGVEVDKSYIKQFNLKKIYDGVYNEKIETFINNRPDFITELAIIGDCIEHLKKSNGLNLIHFLVYRCKYILIVFPSKYIQYSWQGHTSEAHMSVWDEKDFEQFDYKFRKKKFINLVVVRGYLSDPAAIVKS</sequence>
<gene>
    <name evidence="1" type="ORF">CO169_00780</name>
</gene>
<dbReference type="Gene3D" id="3.40.50.150">
    <property type="entry name" value="Vaccinia Virus protein VP39"/>
    <property type="match status" value="1"/>
</dbReference>
<dbReference type="SUPFAM" id="SSF53335">
    <property type="entry name" value="S-adenosyl-L-methionine-dependent methyltransferases"/>
    <property type="match status" value="1"/>
</dbReference>
<organism evidence="1 2">
    <name type="scientific">Candidatus Shapirobacteria bacterium CG_4_9_14_3_um_filter_39_13</name>
    <dbReference type="NCBI Taxonomy" id="1974479"/>
    <lineage>
        <taxon>Bacteria</taxon>
        <taxon>Candidatus Shapironibacteriota</taxon>
    </lineage>
</organism>
<evidence type="ECO:0000313" key="2">
    <source>
        <dbReference type="Proteomes" id="UP000230062"/>
    </source>
</evidence>